<comment type="caution">
    <text evidence="1">The sequence shown here is derived from an EMBL/GenBank/DDBJ whole genome shotgun (WGS) entry which is preliminary data.</text>
</comment>
<name>A0AAX1C3C1_9GAMM</name>
<proteinExistence type="predicted"/>
<sequence>MWTFPKILTNTFFLGIGVNHRVPQLADKSTHFVRPKKDGSCNTIYVDRKVEHIPQYLFLSLLNHFITLYAKQVLWRSILSRR</sequence>
<dbReference type="AlphaFoldDB" id="A0AAX1C3C1"/>
<dbReference type="Proteomes" id="UP000245055">
    <property type="component" value="Unassembled WGS sequence"/>
</dbReference>
<accession>A0AAX1C3C1</accession>
<gene>
    <name evidence="1" type="ORF">DF213_16445</name>
</gene>
<evidence type="ECO:0000313" key="1">
    <source>
        <dbReference type="EMBL" id="PWD71066.1"/>
    </source>
</evidence>
<organism evidence="1 2">
    <name type="scientific">Dickeya dianthicola</name>
    <dbReference type="NCBI Taxonomy" id="204039"/>
    <lineage>
        <taxon>Bacteria</taxon>
        <taxon>Pseudomonadati</taxon>
        <taxon>Pseudomonadota</taxon>
        <taxon>Gammaproteobacteria</taxon>
        <taxon>Enterobacterales</taxon>
        <taxon>Pectobacteriaceae</taxon>
        <taxon>Dickeya</taxon>
    </lineage>
</organism>
<reference evidence="1 2" key="1">
    <citation type="submission" date="2018-05" db="EMBL/GenBank/DDBJ databases">
        <title>Genomic diversity of pathogens causing Blackleg of Potato in Pakistan.</title>
        <authorList>
            <person name="Sarfraz S."/>
            <person name="Riaz K."/>
            <person name="Oulghazi S."/>
            <person name="Cigna J."/>
            <person name="Sahi S.T."/>
            <person name="Khan S.H."/>
            <person name="Hameed A."/>
            <person name="Faure D."/>
        </authorList>
    </citation>
    <scope>NUCLEOTIDE SEQUENCE [LARGE SCALE GENOMIC DNA]</scope>
    <source>
        <strain evidence="1 2">SS70</strain>
    </source>
</reference>
<protein>
    <submittedName>
        <fullName evidence="1">Uncharacterized protein</fullName>
    </submittedName>
</protein>
<dbReference type="EMBL" id="QESZ01000024">
    <property type="protein sequence ID" value="PWD71066.1"/>
    <property type="molecule type" value="Genomic_DNA"/>
</dbReference>
<evidence type="ECO:0000313" key="2">
    <source>
        <dbReference type="Proteomes" id="UP000245055"/>
    </source>
</evidence>